<comment type="caution">
    <text evidence="2">The sequence shown here is derived from an EMBL/GenBank/DDBJ whole genome shotgun (WGS) entry which is preliminary data.</text>
</comment>
<dbReference type="AlphaFoldDB" id="A0AAE2CAR6"/>
<feature type="chain" id="PRO_5042134710" evidence="1">
    <location>
        <begin position="24"/>
        <end position="104"/>
    </location>
</feature>
<protein>
    <submittedName>
        <fullName evidence="2">EG45-like domain containing protein</fullName>
    </submittedName>
</protein>
<dbReference type="GO" id="GO:0009627">
    <property type="term" value="P:systemic acquired resistance"/>
    <property type="evidence" value="ECO:0007669"/>
    <property type="project" value="InterPro"/>
</dbReference>
<accession>A0AAE2CAR6</accession>
<dbReference type="Proteomes" id="UP001293254">
    <property type="component" value="Unassembled WGS sequence"/>
</dbReference>
<dbReference type="EMBL" id="JACGWO010000011">
    <property type="protein sequence ID" value="KAK4415221.1"/>
    <property type="molecule type" value="Genomic_DNA"/>
</dbReference>
<dbReference type="InterPro" id="IPR036908">
    <property type="entry name" value="RlpA-like_sf"/>
</dbReference>
<organism evidence="2 3">
    <name type="scientific">Sesamum alatum</name>
    <dbReference type="NCBI Taxonomy" id="300844"/>
    <lineage>
        <taxon>Eukaryota</taxon>
        <taxon>Viridiplantae</taxon>
        <taxon>Streptophyta</taxon>
        <taxon>Embryophyta</taxon>
        <taxon>Tracheophyta</taxon>
        <taxon>Spermatophyta</taxon>
        <taxon>Magnoliopsida</taxon>
        <taxon>eudicotyledons</taxon>
        <taxon>Gunneridae</taxon>
        <taxon>Pentapetalae</taxon>
        <taxon>asterids</taxon>
        <taxon>lamiids</taxon>
        <taxon>Lamiales</taxon>
        <taxon>Pedaliaceae</taxon>
        <taxon>Sesamum</taxon>
    </lineage>
</organism>
<evidence type="ECO:0000313" key="3">
    <source>
        <dbReference type="Proteomes" id="UP001293254"/>
    </source>
</evidence>
<proteinExistence type="predicted"/>
<name>A0AAE2CAR6_9LAMI</name>
<dbReference type="PANTHER" id="PTHR47295:SF10">
    <property type="entry name" value="EG45-LIKE DOMAIN CONTAINING PROTEIN"/>
    <property type="match status" value="1"/>
</dbReference>
<dbReference type="GO" id="GO:0048046">
    <property type="term" value="C:apoplast"/>
    <property type="evidence" value="ECO:0007669"/>
    <property type="project" value="InterPro"/>
</dbReference>
<reference evidence="2" key="1">
    <citation type="submission" date="2020-06" db="EMBL/GenBank/DDBJ databases">
        <authorList>
            <person name="Li T."/>
            <person name="Hu X."/>
            <person name="Zhang T."/>
            <person name="Song X."/>
            <person name="Zhang H."/>
            <person name="Dai N."/>
            <person name="Sheng W."/>
            <person name="Hou X."/>
            <person name="Wei L."/>
        </authorList>
    </citation>
    <scope>NUCLEOTIDE SEQUENCE</scope>
    <source>
        <strain evidence="2">3651</strain>
        <tissue evidence="2">Leaf</tissue>
    </source>
</reference>
<sequence>MGVVAIKVVVIVAIMSFASVAYADKGTATYYTPPYVPSACDGYKDDGVMIAPLATQFWDNKAACGRSIKYKCTGATNDGVHHPCTGQSVVVRIVLLSAGLQRHH</sequence>
<dbReference type="InterPro" id="IPR044206">
    <property type="entry name" value="EGC1/2"/>
</dbReference>
<evidence type="ECO:0000313" key="2">
    <source>
        <dbReference type="EMBL" id="KAK4415221.1"/>
    </source>
</evidence>
<evidence type="ECO:0000256" key="1">
    <source>
        <dbReference type="SAM" id="SignalP"/>
    </source>
</evidence>
<keyword evidence="3" id="KW-1185">Reference proteome</keyword>
<feature type="signal peptide" evidence="1">
    <location>
        <begin position="1"/>
        <end position="23"/>
    </location>
</feature>
<dbReference type="CDD" id="cd22269">
    <property type="entry name" value="DPBB_EG45-like"/>
    <property type="match status" value="1"/>
</dbReference>
<dbReference type="PANTHER" id="PTHR47295">
    <property type="entry name" value="EG45-LIKE DOMAIN CONTAINING PROTEIN 1-RELATED"/>
    <property type="match status" value="1"/>
</dbReference>
<reference evidence="2" key="2">
    <citation type="journal article" date="2024" name="Plant">
        <title>Genomic evolution and insights into agronomic trait innovations of Sesamum species.</title>
        <authorList>
            <person name="Miao H."/>
            <person name="Wang L."/>
            <person name="Qu L."/>
            <person name="Liu H."/>
            <person name="Sun Y."/>
            <person name="Le M."/>
            <person name="Wang Q."/>
            <person name="Wei S."/>
            <person name="Zheng Y."/>
            <person name="Lin W."/>
            <person name="Duan Y."/>
            <person name="Cao H."/>
            <person name="Xiong S."/>
            <person name="Wang X."/>
            <person name="Wei L."/>
            <person name="Li C."/>
            <person name="Ma Q."/>
            <person name="Ju M."/>
            <person name="Zhao R."/>
            <person name="Li G."/>
            <person name="Mu C."/>
            <person name="Tian Q."/>
            <person name="Mei H."/>
            <person name="Zhang T."/>
            <person name="Gao T."/>
            <person name="Zhang H."/>
        </authorList>
    </citation>
    <scope>NUCLEOTIDE SEQUENCE</scope>
    <source>
        <strain evidence="2">3651</strain>
    </source>
</reference>
<dbReference type="Gene3D" id="2.40.40.10">
    <property type="entry name" value="RlpA-like domain"/>
    <property type="match status" value="1"/>
</dbReference>
<dbReference type="SUPFAM" id="SSF50685">
    <property type="entry name" value="Barwin-like endoglucanases"/>
    <property type="match status" value="1"/>
</dbReference>
<keyword evidence="1" id="KW-0732">Signal</keyword>
<gene>
    <name evidence="2" type="ORF">Salat_2629400</name>
</gene>